<dbReference type="InterPro" id="IPR016181">
    <property type="entry name" value="Acyl_CoA_acyltransferase"/>
</dbReference>
<sequence>MKIYKNMQAAAKADAVSPERESRKLICRKMNAADVVDVARLEQELFPDPWSAVSIGESGKLPDADCTVVESEGEVVGYYIFYRSFDEGELIRIGVAKSGQRRGVGRFLMQCMEQCCREKDVRRILLDVREQNQAARSFYRSQGFVEDGIRRNFYSGPTEDAVLMSRELNVLK</sequence>
<evidence type="ECO:0000259" key="3">
    <source>
        <dbReference type="PROSITE" id="PS51186"/>
    </source>
</evidence>
<dbReference type="Pfam" id="PF00583">
    <property type="entry name" value="Acetyltransf_1"/>
    <property type="match status" value="1"/>
</dbReference>
<dbReference type="CDD" id="cd04301">
    <property type="entry name" value="NAT_SF"/>
    <property type="match status" value="1"/>
</dbReference>
<gene>
    <name evidence="4" type="ORF">SAMN02745243_03536</name>
</gene>
<dbReference type="InterPro" id="IPR050832">
    <property type="entry name" value="Bact_Acetyltransf"/>
</dbReference>
<dbReference type="InterPro" id="IPR006464">
    <property type="entry name" value="AcTrfase_RimI/Ard1"/>
</dbReference>
<dbReference type="RefSeq" id="WP_159434677.1">
    <property type="nucleotide sequence ID" value="NZ_FQZY01000074.1"/>
</dbReference>
<keyword evidence="2" id="KW-0012">Acyltransferase</keyword>
<dbReference type="PROSITE" id="PS51186">
    <property type="entry name" value="GNAT"/>
    <property type="match status" value="1"/>
</dbReference>
<dbReference type="EMBL" id="FQZY01000074">
    <property type="protein sequence ID" value="SHK69817.1"/>
    <property type="molecule type" value="Genomic_DNA"/>
</dbReference>
<dbReference type="Gene3D" id="3.40.630.30">
    <property type="match status" value="1"/>
</dbReference>
<accession>A0A1M6UKW0</accession>
<evidence type="ECO:0000256" key="2">
    <source>
        <dbReference type="ARBA" id="ARBA00023315"/>
    </source>
</evidence>
<dbReference type="STRING" id="1121950.SAMN02745243_03536"/>
<keyword evidence="5" id="KW-1185">Reference proteome</keyword>
<evidence type="ECO:0000256" key="1">
    <source>
        <dbReference type="ARBA" id="ARBA00022679"/>
    </source>
</evidence>
<reference evidence="4 5" key="1">
    <citation type="submission" date="2016-11" db="EMBL/GenBank/DDBJ databases">
        <authorList>
            <person name="Jaros S."/>
            <person name="Januszkiewicz K."/>
            <person name="Wedrychowicz H."/>
        </authorList>
    </citation>
    <scope>NUCLEOTIDE SEQUENCE [LARGE SCALE GENOMIC DNA]</scope>
    <source>
        <strain evidence="4 5">DSM 15480</strain>
    </source>
</reference>
<dbReference type="NCBIfam" id="TIGR01575">
    <property type="entry name" value="rimI"/>
    <property type="match status" value="1"/>
</dbReference>
<evidence type="ECO:0000313" key="4">
    <source>
        <dbReference type="EMBL" id="SHK69817.1"/>
    </source>
</evidence>
<feature type="domain" description="N-acetyltransferase" evidence="3">
    <location>
        <begin position="25"/>
        <end position="169"/>
    </location>
</feature>
<dbReference type="Proteomes" id="UP000184301">
    <property type="component" value="Unassembled WGS sequence"/>
</dbReference>
<organism evidence="4 5">
    <name type="scientific">Hespellia stercorisuis DSM 15480</name>
    <dbReference type="NCBI Taxonomy" id="1121950"/>
    <lineage>
        <taxon>Bacteria</taxon>
        <taxon>Bacillati</taxon>
        <taxon>Bacillota</taxon>
        <taxon>Clostridia</taxon>
        <taxon>Lachnospirales</taxon>
        <taxon>Lachnospiraceae</taxon>
        <taxon>Hespellia</taxon>
    </lineage>
</organism>
<protein>
    <submittedName>
        <fullName evidence="4">Ribosomal-protein-alanine N-acetyltransferase</fullName>
    </submittedName>
</protein>
<evidence type="ECO:0000313" key="5">
    <source>
        <dbReference type="Proteomes" id="UP000184301"/>
    </source>
</evidence>
<dbReference type="InterPro" id="IPR000182">
    <property type="entry name" value="GNAT_dom"/>
</dbReference>
<dbReference type="OrthoDB" id="9794566at2"/>
<dbReference type="GO" id="GO:0008080">
    <property type="term" value="F:N-acetyltransferase activity"/>
    <property type="evidence" value="ECO:0007669"/>
    <property type="project" value="InterPro"/>
</dbReference>
<dbReference type="PANTHER" id="PTHR43877">
    <property type="entry name" value="AMINOALKYLPHOSPHONATE N-ACETYLTRANSFERASE-RELATED-RELATED"/>
    <property type="match status" value="1"/>
</dbReference>
<dbReference type="AlphaFoldDB" id="A0A1M6UKW0"/>
<keyword evidence="1 4" id="KW-0808">Transferase</keyword>
<dbReference type="SUPFAM" id="SSF55729">
    <property type="entry name" value="Acyl-CoA N-acyltransferases (Nat)"/>
    <property type="match status" value="1"/>
</dbReference>
<proteinExistence type="predicted"/>
<name>A0A1M6UKW0_9FIRM</name>
<dbReference type="PANTHER" id="PTHR43877:SF2">
    <property type="entry name" value="AMINOALKYLPHOSPHONATE N-ACETYLTRANSFERASE-RELATED"/>
    <property type="match status" value="1"/>
</dbReference>